<feature type="compositionally biased region" description="Low complexity" evidence="1">
    <location>
        <begin position="13"/>
        <end position="25"/>
    </location>
</feature>
<evidence type="ECO:0000313" key="3">
    <source>
        <dbReference type="Proteomes" id="UP000007875"/>
    </source>
</evidence>
<keyword evidence="3" id="KW-1185">Reference proteome</keyword>
<feature type="region of interest" description="Disordered" evidence="1">
    <location>
        <begin position="1"/>
        <end position="153"/>
    </location>
</feature>
<reference evidence="2" key="2">
    <citation type="submission" date="2025-08" db="UniProtKB">
        <authorList>
            <consortium name="Ensembl"/>
        </authorList>
    </citation>
    <scope>IDENTIFICATION</scope>
</reference>
<dbReference type="Ensembl" id="ENSCSAVT00000013042.1">
    <property type="protein sequence ID" value="ENSCSAVP00000012893.1"/>
    <property type="gene ID" value="ENSCSAVG00000007570.1"/>
</dbReference>
<name>H2Z5N1_CIOSA</name>
<dbReference type="AlphaFoldDB" id="H2Z5N1"/>
<reference evidence="3" key="1">
    <citation type="submission" date="2003-08" db="EMBL/GenBank/DDBJ databases">
        <authorList>
            <person name="Birren B."/>
            <person name="Nusbaum C."/>
            <person name="Abebe A."/>
            <person name="Abouelleil A."/>
            <person name="Adekoya E."/>
            <person name="Ait-zahra M."/>
            <person name="Allen N."/>
            <person name="Allen T."/>
            <person name="An P."/>
            <person name="Anderson M."/>
            <person name="Anderson S."/>
            <person name="Arachchi H."/>
            <person name="Armbruster J."/>
            <person name="Bachantsang P."/>
            <person name="Baldwin J."/>
            <person name="Barry A."/>
            <person name="Bayul T."/>
            <person name="Blitshsteyn B."/>
            <person name="Bloom T."/>
            <person name="Blye J."/>
            <person name="Boguslavskiy L."/>
            <person name="Borowsky M."/>
            <person name="Boukhgalter B."/>
            <person name="Brunache A."/>
            <person name="Butler J."/>
            <person name="Calixte N."/>
            <person name="Calvo S."/>
            <person name="Camarata J."/>
            <person name="Campo K."/>
            <person name="Chang J."/>
            <person name="Cheshatsang Y."/>
            <person name="Citroen M."/>
            <person name="Collymore A."/>
            <person name="Considine T."/>
            <person name="Cook A."/>
            <person name="Cooke P."/>
            <person name="Corum B."/>
            <person name="Cuomo C."/>
            <person name="David R."/>
            <person name="Dawoe T."/>
            <person name="Degray S."/>
            <person name="Dodge S."/>
            <person name="Dooley K."/>
            <person name="Dorje P."/>
            <person name="Dorjee K."/>
            <person name="Dorris L."/>
            <person name="Duffey N."/>
            <person name="Dupes A."/>
            <person name="Elkins T."/>
            <person name="Engels R."/>
            <person name="Erickson J."/>
            <person name="Farina A."/>
            <person name="Faro S."/>
            <person name="Ferreira P."/>
            <person name="Fischer H."/>
            <person name="Fitzgerald M."/>
            <person name="Foley K."/>
            <person name="Gage D."/>
            <person name="Galagan J."/>
            <person name="Gearin G."/>
            <person name="Gnerre S."/>
            <person name="Gnirke A."/>
            <person name="Goyette A."/>
            <person name="Graham J."/>
            <person name="Grandbois E."/>
            <person name="Gyaltsen K."/>
            <person name="Hafez N."/>
            <person name="Hagopian D."/>
            <person name="Hagos B."/>
            <person name="Hall J."/>
            <person name="Hatcher B."/>
            <person name="Heller A."/>
            <person name="Higgins H."/>
            <person name="Honan T."/>
            <person name="Horn A."/>
            <person name="Houde N."/>
            <person name="Hughes L."/>
            <person name="Hulme W."/>
            <person name="Husby E."/>
            <person name="Iliev I."/>
            <person name="Jaffe D."/>
            <person name="Jones C."/>
            <person name="Kamal M."/>
            <person name="Kamat A."/>
            <person name="Kamvysselis M."/>
            <person name="Karlsson E."/>
            <person name="Kells C."/>
            <person name="Kieu A."/>
            <person name="Kisner P."/>
            <person name="Kodira C."/>
            <person name="Kulbokas E."/>
            <person name="Labutti K."/>
            <person name="Lama D."/>
            <person name="Landers T."/>
            <person name="Leger J."/>
            <person name="Levine S."/>
            <person name="Lewis D."/>
            <person name="Lewis T."/>
            <person name="Lindblad-toh K."/>
            <person name="Liu X."/>
            <person name="Lokyitsang T."/>
            <person name="Lokyitsang Y."/>
            <person name="Lucien O."/>
            <person name="Lui A."/>
            <person name="Ma L.J."/>
            <person name="Mabbitt R."/>
            <person name="Macdonald J."/>
            <person name="Maclean C."/>
            <person name="Major J."/>
            <person name="Manning J."/>
            <person name="Marabella R."/>
            <person name="Maru K."/>
            <person name="Matthews C."/>
            <person name="Mauceli E."/>
            <person name="Mccarthy M."/>
            <person name="Mcdonough S."/>
            <person name="Mcghee T."/>
            <person name="Meldrim J."/>
            <person name="Meneus L."/>
            <person name="Mesirov J."/>
            <person name="Mihalev A."/>
            <person name="Mihova T."/>
            <person name="Mikkelsen T."/>
            <person name="Mlenga V."/>
            <person name="Moru K."/>
            <person name="Mozes J."/>
            <person name="Mulrain L."/>
            <person name="Munson G."/>
            <person name="Naylor J."/>
            <person name="Newes C."/>
            <person name="Nguyen C."/>
            <person name="Nguyen N."/>
            <person name="Nguyen T."/>
            <person name="Nicol R."/>
            <person name="Nielsen C."/>
            <person name="Nizzari M."/>
            <person name="Norbu C."/>
            <person name="Norbu N."/>
            <person name="O'donnell P."/>
            <person name="Okoawo O."/>
            <person name="O'leary S."/>
            <person name="Omotosho B."/>
            <person name="O'neill K."/>
            <person name="Osman S."/>
            <person name="Parker S."/>
            <person name="Perrin D."/>
            <person name="Phunkhang P."/>
            <person name="Piqani B."/>
            <person name="Purcell S."/>
            <person name="Rachupka T."/>
            <person name="Ramasamy U."/>
            <person name="Rameau R."/>
            <person name="Ray V."/>
            <person name="Raymond C."/>
            <person name="Retta R."/>
            <person name="Richardson S."/>
            <person name="Rise C."/>
            <person name="Rodriguez J."/>
            <person name="Rogers J."/>
            <person name="Rogov P."/>
            <person name="Rutman M."/>
            <person name="Schupbach R."/>
            <person name="Seaman C."/>
            <person name="Settipalli S."/>
            <person name="Sharpe T."/>
            <person name="Sheridan J."/>
            <person name="Sherpa N."/>
            <person name="Shi J."/>
            <person name="Smirnov S."/>
            <person name="Smith C."/>
            <person name="Sougnez C."/>
            <person name="Spencer B."/>
            <person name="Stalker J."/>
            <person name="Stange-thomann N."/>
            <person name="Stavropoulos S."/>
            <person name="Stetson K."/>
            <person name="Stone C."/>
            <person name="Stone S."/>
            <person name="Stubbs M."/>
            <person name="Talamas J."/>
            <person name="Tchuinga P."/>
            <person name="Tenzing P."/>
            <person name="Tesfaye S."/>
            <person name="Theodore J."/>
            <person name="Thoulutsang Y."/>
            <person name="Topham K."/>
            <person name="Towey S."/>
            <person name="Tsamla T."/>
            <person name="Tsomo N."/>
            <person name="Vallee D."/>
            <person name="Vassiliev H."/>
            <person name="Venkataraman V."/>
            <person name="Vinson J."/>
            <person name="Vo A."/>
            <person name="Wade C."/>
            <person name="Wang S."/>
            <person name="Wangchuk T."/>
            <person name="Wangdi T."/>
            <person name="Whittaker C."/>
            <person name="Wilkinson J."/>
            <person name="Wu Y."/>
            <person name="Wyman D."/>
            <person name="Yadav S."/>
            <person name="Yang S."/>
            <person name="Yang X."/>
            <person name="Yeager S."/>
            <person name="Yee E."/>
            <person name="Young G."/>
            <person name="Zainoun J."/>
            <person name="Zembeck L."/>
            <person name="Zimmer A."/>
            <person name="Zody M."/>
            <person name="Lander E."/>
        </authorList>
    </citation>
    <scope>NUCLEOTIDE SEQUENCE [LARGE SCALE GENOMIC DNA]</scope>
</reference>
<evidence type="ECO:0000256" key="1">
    <source>
        <dbReference type="SAM" id="MobiDB-lite"/>
    </source>
</evidence>
<dbReference type="InParanoid" id="H2Z5N1"/>
<organism evidence="2 3">
    <name type="scientific">Ciona savignyi</name>
    <name type="common">Pacific transparent sea squirt</name>
    <dbReference type="NCBI Taxonomy" id="51511"/>
    <lineage>
        <taxon>Eukaryota</taxon>
        <taxon>Metazoa</taxon>
        <taxon>Chordata</taxon>
        <taxon>Tunicata</taxon>
        <taxon>Ascidiacea</taxon>
        <taxon>Phlebobranchia</taxon>
        <taxon>Cionidae</taxon>
        <taxon>Ciona</taxon>
    </lineage>
</organism>
<sequence length="153" mass="16743">MPSEPLKHRSPKSQMSDETSSSSSEASEDEDSTEEESSAGETAEAQQSASASGNNYLHHPWLLENREDGTVDQNSMNRRVSADSYAPGNTSLNSHDCSSSSNESSSESSSSSGEDSAPKKSAHSKAKARELPEWERNPQLYYVRRSSRQKKEP</sequence>
<accession>H2Z5N1</accession>
<reference evidence="2" key="3">
    <citation type="submission" date="2025-09" db="UniProtKB">
        <authorList>
            <consortium name="Ensembl"/>
        </authorList>
    </citation>
    <scope>IDENTIFICATION</scope>
</reference>
<dbReference type="Proteomes" id="UP000007875">
    <property type="component" value="Unassembled WGS sequence"/>
</dbReference>
<feature type="compositionally biased region" description="Polar residues" evidence="1">
    <location>
        <begin position="87"/>
        <end position="97"/>
    </location>
</feature>
<feature type="compositionally biased region" description="Acidic residues" evidence="1">
    <location>
        <begin position="26"/>
        <end position="38"/>
    </location>
</feature>
<protein>
    <submittedName>
        <fullName evidence="2">Uncharacterized protein</fullName>
    </submittedName>
</protein>
<feature type="compositionally biased region" description="Basic and acidic residues" evidence="1">
    <location>
        <begin position="127"/>
        <end position="136"/>
    </location>
</feature>
<dbReference type="HOGENOM" id="CLU_1717310_0_0_1"/>
<feature type="compositionally biased region" description="Low complexity" evidence="1">
    <location>
        <begin position="39"/>
        <end position="52"/>
    </location>
</feature>
<evidence type="ECO:0000313" key="2">
    <source>
        <dbReference type="Ensembl" id="ENSCSAVP00000012893.1"/>
    </source>
</evidence>
<feature type="compositionally biased region" description="Low complexity" evidence="1">
    <location>
        <begin position="98"/>
        <end position="115"/>
    </location>
</feature>
<proteinExistence type="predicted"/>